<evidence type="ECO:0000256" key="4">
    <source>
        <dbReference type="ARBA" id="ARBA00022833"/>
    </source>
</evidence>
<evidence type="ECO:0000313" key="8">
    <source>
        <dbReference type="EMBL" id="KVH94369.1"/>
    </source>
</evidence>
<reference evidence="8 9" key="1">
    <citation type="journal article" date="2016" name="Sci. Rep.">
        <title>The genome sequence of the outbreeding globe artichoke constructed de novo incorporating a phase-aware low-pass sequencing strategy of F1 progeny.</title>
        <authorList>
            <person name="Scaglione D."/>
            <person name="Reyes-Chin-Wo S."/>
            <person name="Acquadro A."/>
            <person name="Froenicke L."/>
            <person name="Portis E."/>
            <person name="Beitel C."/>
            <person name="Tirone M."/>
            <person name="Mauro R."/>
            <person name="Lo Monaco A."/>
            <person name="Mauromicale G."/>
            <person name="Faccioli P."/>
            <person name="Cattivelli L."/>
            <person name="Rieseberg L."/>
            <person name="Michelmore R."/>
            <person name="Lanteri S."/>
        </authorList>
    </citation>
    <scope>NUCLEOTIDE SEQUENCE [LARGE SCALE GENOMIC DNA]</scope>
    <source>
        <strain evidence="8">2C</strain>
    </source>
</reference>
<evidence type="ECO:0000256" key="2">
    <source>
        <dbReference type="ARBA" id="ARBA00022723"/>
    </source>
</evidence>
<organism evidence="8 9">
    <name type="scientific">Cynara cardunculus var. scolymus</name>
    <name type="common">Globe artichoke</name>
    <name type="synonym">Cynara scolymus</name>
    <dbReference type="NCBI Taxonomy" id="59895"/>
    <lineage>
        <taxon>Eukaryota</taxon>
        <taxon>Viridiplantae</taxon>
        <taxon>Streptophyta</taxon>
        <taxon>Embryophyta</taxon>
        <taxon>Tracheophyta</taxon>
        <taxon>Spermatophyta</taxon>
        <taxon>Magnoliopsida</taxon>
        <taxon>eudicotyledons</taxon>
        <taxon>Gunneridae</taxon>
        <taxon>Pentapetalae</taxon>
        <taxon>asterids</taxon>
        <taxon>campanulids</taxon>
        <taxon>Asterales</taxon>
        <taxon>Asteraceae</taxon>
        <taxon>Carduoideae</taxon>
        <taxon>Cardueae</taxon>
        <taxon>Carduinae</taxon>
        <taxon>Cynara</taxon>
    </lineage>
</organism>
<keyword evidence="5" id="KW-0539">Nucleus</keyword>
<feature type="region of interest" description="Disordered" evidence="6">
    <location>
        <begin position="133"/>
        <end position="162"/>
    </location>
</feature>
<keyword evidence="2" id="KW-0479">Metal-binding</keyword>
<dbReference type="InterPro" id="IPR042163">
    <property type="entry name" value="PHF12"/>
</dbReference>
<feature type="compositionally biased region" description="Basic and acidic residues" evidence="6">
    <location>
        <begin position="435"/>
        <end position="447"/>
    </location>
</feature>
<dbReference type="Pfam" id="PF22970">
    <property type="entry name" value="DUF7028"/>
    <property type="match status" value="1"/>
</dbReference>
<feature type="compositionally biased region" description="Basic and acidic residues" evidence="6">
    <location>
        <begin position="737"/>
        <end position="749"/>
    </location>
</feature>
<feature type="compositionally biased region" description="Basic residues" evidence="6">
    <location>
        <begin position="250"/>
        <end position="264"/>
    </location>
</feature>
<dbReference type="Pfam" id="PF16135">
    <property type="entry name" value="TDBD"/>
    <property type="match status" value="1"/>
</dbReference>
<dbReference type="InterPro" id="IPR011011">
    <property type="entry name" value="Znf_FYVE_PHD"/>
</dbReference>
<accession>A0A103XP41</accession>
<evidence type="ECO:0000259" key="7">
    <source>
        <dbReference type="SMART" id="SM00249"/>
    </source>
</evidence>
<dbReference type="InterPro" id="IPR056511">
    <property type="entry name" value="IDM1_C"/>
</dbReference>
<feature type="region of interest" description="Disordered" evidence="6">
    <location>
        <begin position="242"/>
        <end position="289"/>
    </location>
</feature>
<protein>
    <submittedName>
        <fullName evidence="8">AT hook, DNA-binding motif-containing protein</fullName>
    </submittedName>
</protein>
<feature type="domain" description="Zinc finger PHD-type" evidence="7">
    <location>
        <begin position="884"/>
        <end position="925"/>
    </location>
</feature>
<evidence type="ECO:0000256" key="5">
    <source>
        <dbReference type="ARBA" id="ARBA00023242"/>
    </source>
</evidence>
<feature type="region of interest" description="Disordered" evidence="6">
    <location>
        <begin position="1290"/>
        <end position="1309"/>
    </location>
</feature>
<dbReference type="Proteomes" id="UP000243975">
    <property type="component" value="Unassembled WGS sequence"/>
</dbReference>
<dbReference type="InterPro" id="IPR013083">
    <property type="entry name" value="Znf_RING/FYVE/PHD"/>
</dbReference>
<dbReference type="GO" id="GO:0006357">
    <property type="term" value="P:regulation of transcription by RNA polymerase II"/>
    <property type="evidence" value="ECO:0007669"/>
    <property type="project" value="TreeGrafter"/>
</dbReference>
<dbReference type="InterPro" id="IPR019787">
    <property type="entry name" value="Znf_PHD-finger"/>
</dbReference>
<dbReference type="PANTHER" id="PTHR46309">
    <property type="entry name" value="PHD FINGER PROTEIN 12"/>
    <property type="match status" value="1"/>
</dbReference>
<dbReference type="SUPFAM" id="SSF57903">
    <property type="entry name" value="FYVE/PHD zinc finger"/>
    <property type="match status" value="1"/>
</dbReference>
<feature type="compositionally biased region" description="Basic and acidic residues" evidence="6">
    <location>
        <begin position="1189"/>
        <end position="1209"/>
    </location>
</feature>
<feature type="compositionally biased region" description="Basic and acidic residues" evidence="6">
    <location>
        <begin position="756"/>
        <end position="765"/>
    </location>
</feature>
<evidence type="ECO:0000256" key="3">
    <source>
        <dbReference type="ARBA" id="ARBA00022771"/>
    </source>
</evidence>
<dbReference type="Pfam" id="PF23209">
    <property type="entry name" value="IDM1_C"/>
    <property type="match status" value="1"/>
</dbReference>
<keyword evidence="9" id="KW-1185">Reference proteome</keyword>
<gene>
    <name evidence="8" type="ORF">Ccrd_003567</name>
</gene>
<dbReference type="Pfam" id="PF00628">
    <property type="entry name" value="PHD"/>
    <property type="match status" value="1"/>
</dbReference>
<name>A0A103XP41_CYNCS</name>
<dbReference type="OMA" id="EISECNG"/>
<evidence type="ECO:0000256" key="6">
    <source>
        <dbReference type="SAM" id="MobiDB-lite"/>
    </source>
</evidence>
<dbReference type="GO" id="GO:0005634">
    <property type="term" value="C:nucleus"/>
    <property type="evidence" value="ECO:0007669"/>
    <property type="project" value="UniProtKB-SubCell"/>
</dbReference>
<evidence type="ECO:0000256" key="1">
    <source>
        <dbReference type="ARBA" id="ARBA00004123"/>
    </source>
</evidence>
<keyword evidence="4" id="KW-0862">Zinc</keyword>
<evidence type="ECO:0000313" key="9">
    <source>
        <dbReference type="Proteomes" id="UP000243975"/>
    </source>
</evidence>
<keyword evidence="8" id="KW-0238">DNA-binding</keyword>
<feature type="compositionally biased region" description="Basic and acidic residues" evidence="6">
    <location>
        <begin position="270"/>
        <end position="289"/>
    </location>
</feature>
<feature type="compositionally biased region" description="Basic residues" evidence="6">
    <location>
        <begin position="448"/>
        <end position="458"/>
    </location>
</feature>
<dbReference type="InterPro" id="IPR054292">
    <property type="entry name" value="DUF7028"/>
</dbReference>
<dbReference type="Gramene" id="KVH94369">
    <property type="protein sequence ID" value="KVH94369"/>
    <property type="gene ID" value="Ccrd_003567"/>
</dbReference>
<keyword evidence="3" id="KW-0863">Zinc-finger</keyword>
<dbReference type="Gene3D" id="3.30.40.10">
    <property type="entry name" value="Zinc/RING finger domain, C3HC4 (zinc finger)"/>
    <property type="match status" value="1"/>
</dbReference>
<feature type="compositionally biased region" description="Basic residues" evidence="6">
    <location>
        <begin position="703"/>
        <end position="723"/>
    </location>
</feature>
<feature type="region of interest" description="Disordered" evidence="6">
    <location>
        <begin position="38"/>
        <end position="68"/>
    </location>
</feature>
<comment type="subcellular location">
    <subcellularLocation>
        <location evidence="1">Nucleus</location>
    </subcellularLocation>
</comment>
<dbReference type="PRINTS" id="PR00929">
    <property type="entry name" value="ATHOOK"/>
</dbReference>
<sequence>MALYRAEVKSNFLQAQIGALDRIRMELRSSRVLKRDKPDINSSIQNHDFGDKKRLQLSSDESNSGKKGANEVEIGVCVDNAHDNLEMGPNNGSKIVSLEVTKNGGNTDDKGLFLGSEVLDPIKDLVVSCPEGEIEEESVERVQVESSGGGSGGGEEGNKPVLINLSEKDGGFKEEIPSRHISSISKLHTSPEVETMDCGTRSKNVESGKFVDDIMITANGDNSEEATTAVLDDSNLLNDAEKADAGVDKRGKKKGKGKRGRKKGNAGNLKKNESKQDSDTRSKEMKVGKADVCCSENGVKRKRGRKRKNVEISECNGDGIAKREKVEKGGVQVNGRLLRSRAMTIGGGVKAVHGRVEVVIGLKRIIKEGEGTELAARPKKKQKRRGRPPKVRPSENSSLNVFKREDENRQPSSSPRPEKKLKRRGRPPKVQGETTLKKDGILTEIPKKKLKRRGRPPKVRYETMPSAEIPLTPKRSRGRPRKETAPQGVQKNRHKDMIFKKLKRRGRPPKIDSRVLANVIKMRTVKLMEVKKNSNRLKANDVKRVPKIQKIRKEEGLLEVSGENPQKVQQFEENSEQMMDEGKGIISKPMKRLKCKQLVRDKIVDILLNSGWIIDRRPRQERAYKDAVYIEPSGRSHWSITRAYLMLKKKIEDGDADSNEVSAYIPISEEEIGMLFRVVDKVHGYKKKKNRKPIDVNKAGIVTKRRKRAGKNTKDGSKRKKIRNSATRSANKSLKHPNREKGIVTESRKPRLLARSSEKVSKQDNDGCLMYSGKRNLLSWMIDLGVILAGSKVQYGKTRRQKRSSEGIITSDGIHCNCCNEIMGISRFVAHAGGKLNQPFDNVYLESGTSLLKCMLDSWRKEEESNTIGFNRVDVKGEDPNDDTCNICGDGGNLICCDGCPSTFHQNCLDIQITYAVYVHCRIFLLGIGIASTVLANFVEWFPLLPLKWMTLVMHLPLKCSRAVCVRRNVRHSYNLHRSCLQEVEAVNVDSSELPFCGRKCQELFERLQTYLGVKVELEDGFSWTLLQRSDVGQDFSVQDTQLNVECNSKLAVAFSVMDECFVPIVDERSGTSMIRNVVYNCGIHGYRLAEMPFIGTRHMYRRQGMCRRLLDAIESTLSSIGVEELIIPAIPELLQTWTKVFGFMPLEESKRQAMKYMNMLVFPGIDMLQKPLLRNPLADRSPTPSAVSDDKAVEHTTSEPNDNHSDASEIVKDEAEEATVLMDVCSCPDPNDKTVSQSEPMTSNAIDCNQRPADAAEVGTDDIDNERTKEPTVLMNGCSRHEEAAAGIPKDSFDHEPPEETTGLTGGCSCPKEDVSRLEKDKFMISDGANGLCDLNFPVKNDRCRFLETTGPISSDAKSTDVRTSDDSAADMTCELYGTPKLELDVENDGISAAEASTTSKLAPKNTFDLNLHPTPVDTDSHIVGDNSLTNEPCRTSFELSETRSRVDHGRFMAVGSQSVGDEMMTMHLVAC</sequence>
<dbReference type="SMART" id="SM00249">
    <property type="entry name" value="PHD"/>
    <property type="match status" value="1"/>
</dbReference>
<dbReference type="PANTHER" id="PTHR46309:SF25">
    <property type="entry name" value="ACYL-COA N-ACYLTRANSFERASE WITH RING_FYVE_PHD-TYPE ZINC FINGER PROTEIN-RELATED"/>
    <property type="match status" value="1"/>
</dbReference>
<dbReference type="EMBL" id="LEKV01004556">
    <property type="protein sequence ID" value="KVH94369.1"/>
    <property type="molecule type" value="Genomic_DNA"/>
</dbReference>
<feature type="region of interest" description="Disordered" evidence="6">
    <location>
        <begin position="687"/>
        <end position="765"/>
    </location>
</feature>
<dbReference type="InterPro" id="IPR001965">
    <property type="entry name" value="Znf_PHD"/>
</dbReference>
<dbReference type="GO" id="GO:0003677">
    <property type="term" value="F:DNA binding"/>
    <property type="evidence" value="ECO:0007669"/>
    <property type="project" value="UniProtKB-KW"/>
</dbReference>
<feature type="region of interest" description="Disordered" evidence="6">
    <location>
        <begin position="373"/>
        <end position="497"/>
    </location>
</feature>
<dbReference type="InterPro" id="IPR017956">
    <property type="entry name" value="AT_hook_DNA-bd_motif"/>
</dbReference>
<dbReference type="GO" id="GO:0003714">
    <property type="term" value="F:transcription corepressor activity"/>
    <property type="evidence" value="ECO:0007669"/>
    <property type="project" value="InterPro"/>
</dbReference>
<comment type="caution">
    <text evidence="8">The sequence shown here is derived from an EMBL/GenBank/DDBJ whole genome shotgun (WGS) entry which is preliminary data.</text>
</comment>
<dbReference type="SMART" id="SM00384">
    <property type="entry name" value="AT_hook"/>
    <property type="match status" value="6"/>
</dbReference>
<dbReference type="GO" id="GO:0008270">
    <property type="term" value="F:zinc ion binding"/>
    <property type="evidence" value="ECO:0007669"/>
    <property type="project" value="UniProtKB-KW"/>
</dbReference>
<feature type="region of interest" description="Disordered" evidence="6">
    <location>
        <begin position="1176"/>
        <end position="1209"/>
    </location>
</feature>
<dbReference type="InterPro" id="IPR032308">
    <property type="entry name" value="TDBD"/>
</dbReference>
<feature type="compositionally biased region" description="Basic residues" evidence="6">
    <location>
        <begin position="377"/>
        <end position="390"/>
    </location>
</feature>
<proteinExistence type="predicted"/>